<dbReference type="InterPro" id="IPR050301">
    <property type="entry name" value="NTE"/>
</dbReference>
<dbReference type="PANTHER" id="PTHR14226">
    <property type="entry name" value="NEUROPATHY TARGET ESTERASE/SWISS CHEESE D.MELANOGASTER"/>
    <property type="match status" value="1"/>
</dbReference>
<dbReference type="SUPFAM" id="SSF52151">
    <property type="entry name" value="FabD/lysophospholipase-like"/>
    <property type="match status" value="1"/>
</dbReference>
<dbReference type="GO" id="GO:0016787">
    <property type="term" value="F:hydrolase activity"/>
    <property type="evidence" value="ECO:0007669"/>
    <property type="project" value="UniProtKB-UniRule"/>
</dbReference>
<dbReference type="GeneID" id="66853165"/>
<dbReference type="EMBL" id="CP048261">
    <property type="protein sequence ID" value="QST79533.1"/>
    <property type="molecule type" value="Genomic_DNA"/>
</dbReference>
<dbReference type="InterPro" id="IPR002641">
    <property type="entry name" value="PNPLA_dom"/>
</dbReference>
<evidence type="ECO:0000256" key="3">
    <source>
        <dbReference type="ARBA" id="ARBA00023098"/>
    </source>
</evidence>
<evidence type="ECO:0000256" key="4">
    <source>
        <dbReference type="PROSITE-ProRule" id="PRU01161"/>
    </source>
</evidence>
<dbReference type="InterPro" id="IPR016035">
    <property type="entry name" value="Acyl_Trfase/lysoPLipase"/>
</dbReference>
<feature type="domain" description="PNPLA" evidence="5">
    <location>
        <begin position="6"/>
        <end position="199"/>
    </location>
</feature>
<gene>
    <name evidence="6" type="ORF">SRIM_004500</name>
</gene>
<keyword evidence="2 4" id="KW-0442">Lipid degradation</keyword>
<dbReference type="Gene3D" id="3.40.1090.10">
    <property type="entry name" value="Cytosolic phospholipase A2 catalytic domain"/>
    <property type="match status" value="2"/>
</dbReference>
<feature type="short sequence motif" description="DGA/G" evidence="4">
    <location>
        <begin position="185"/>
        <end position="187"/>
    </location>
</feature>
<protein>
    <submittedName>
        <fullName evidence="6">Patatin-like phospholipase family protein</fullName>
    </submittedName>
</protein>
<keyword evidence="1 4" id="KW-0378">Hydrolase</keyword>
<reference evidence="6" key="3">
    <citation type="journal article" date="2021" name="bioRxiv">
        <title>Bilateral symmetry of linear streptomycete chromosomes.</title>
        <authorList>
            <person name="Algora-Gallardo L."/>
            <person name="Schniete J.K."/>
            <person name="Mark D.R."/>
            <person name="Hunter I.S."/>
            <person name="Herron P.R."/>
        </authorList>
    </citation>
    <scope>NUCLEOTIDE SEQUENCE</scope>
    <source>
        <strain evidence="6">ATCC 10970</strain>
    </source>
</reference>
<reference evidence="6" key="2">
    <citation type="submission" date="2020-01" db="EMBL/GenBank/DDBJ databases">
        <authorList>
            <person name="Algora L."/>
            <person name="Schniete J.K."/>
            <person name="MacFadyen A."/>
            <person name="Hoskisson P.A."/>
            <person name="Hunter I.S."/>
            <person name="Herron P.R."/>
        </authorList>
    </citation>
    <scope>NUCLEOTIDE SEQUENCE</scope>
    <source>
        <strain evidence="6">ATCC 10970</strain>
    </source>
</reference>
<name>A0A8A1UGA7_STRR1</name>
<proteinExistence type="predicted"/>
<evidence type="ECO:0000313" key="6">
    <source>
        <dbReference type="EMBL" id="QST79533.1"/>
    </source>
</evidence>
<dbReference type="PANTHER" id="PTHR14226:SF57">
    <property type="entry name" value="BLR7027 PROTEIN"/>
    <property type="match status" value="1"/>
</dbReference>
<feature type="active site" description="Proton acceptor" evidence="4">
    <location>
        <position position="185"/>
    </location>
</feature>
<evidence type="ECO:0000256" key="2">
    <source>
        <dbReference type="ARBA" id="ARBA00022963"/>
    </source>
</evidence>
<evidence type="ECO:0000259" key="5">
    <source>
        <dbReference type="PROSITE" id="PS51635"/>
    </source>
</evidence>
<evidence type="ECO:0000256" key="1">
    <source>
        <dbReference type="ARBA" id="ARBA00022801"/>
    </source>
</evidence>
<evidence type="ECO:0000313" key="7">
    <source>
        <dbReference type="Proteomes" id="UP000011074"/>
    </source>
</evidence>
<dbReference type="Pfam" id="PF01734">
    <property type="entry name" value="Patatin"/>
    <property type="match status" value="1"/>
</dbReference>
<keyword evidence="3 4" id="KW-0443">Lipid metabolism</keyword>
<feature type="short sequence motif" description="GXSXG" evidence="4">
    <location>
        <begin position="41"/>
        <end position="45"/>
    </location>
</feature>
<accession>A0A8A1UGA7</accession>
<feature type="short sequence motif" description="GXGXXG" evidence="4">
    <location>
        <begin position="10"/>
        <end position="15"/>
    </location>
</feature>
<dbReference type="AlphaFoldDB" id="A0A8A1UGA7"/>
<sequence>MTGTALVLGGGGYTGIGWEIGMLAGLVEAGVDLGTADVVIGTSAGSIVGAQLTSGRLTPEELFARQLVPDTGETAARMGARELARFAYLALRSRDAVDFGVRMGRLAMTARAASGPGRRDAIARRLVCHDWPARRLMITAVDAVTGRRTAFDDTSGAGLVDAVSASCAVPGVWPPVSIGGQRWIDGGVHSSANADLAAGYGRVVVLAPVAAGGGPLASARSQGAALTRRGARVSVIVPDRAARAAFGRNVLDPAKRAAAALAGRRQAAAHVKEVRAVWEE</sequence>
<organism evidence="6 7">
    <name type="scientific">Streptomyces rimosus subsp. rimosus (strain ATCC 10970 / DSM 40260 / JCM 4667 / NRRL 2234)</name>
    <dbReference type="NCBI Taxonomy" id="1265868"/>
    <lineage>
        <taxon>Bacteria</taxon>
        <taxon>Bacillati</taxon>
        <taxon>Actinomycetota</taxon>
        <taxon>Actinomycetes</taxon>
        <taxon>Kitasatosporales</taxon>
        <taxon>Streptomycetaceae</taxon>
        <taxon>Streptomyces</taxon>
    </lineage>
</organism>
<dbReference type="RefSeq" id="WP_030177790.1">
    <property type="nucleotide sequence ID" value="NZ_CP048261.1"/>
</dbReference>
<dbReference type="Proteomes" id="UP000011074">
    <property type="component" value="Chromosome"/>
</dbReference>
<dbReference type="PROSITE" id="PS51635">
    <property type="entry name" value="PNPLA"/>
    <property type="match status" value="1"/>
</dbReference>
<reference evidence="6" key="1">
    <citation type="submission" date="2012-12" db="EMBL/GenBank/DDBJ databases">
        <authorList>
            <person name="Pethick F.E."/>
            <person name="MacFadyen A.C."/>
            <person name="Tang Z."/>
            <person name="Sangal V."/>
            <person name="Tze-Tze L."/>
            <person name="Chu J."/>
            <person name="Guo M."/>
            <person name="Kirby R."/>
            <person name="Hoskisson P.A."/>
            <person name="Herron P.R."/>
            <person name="Hunter I.S."/>
        </authorList>
    </citation>
    <scope>NUCLEOTIDE SEQUENCE</scope>
    <source>
        <strain evidence="6">ATCC 10970</strain>
    </source>
</reference>
<feature type="active site" description="Nucleophile" evidence="4">
    <location>
        <position position="43"/>
    </location>
</feature>
<dbReference type="GO" id="GO:0016042">
    <property type="term" value="P:lipid catabolic process"/>
    <property type="evidence" value="ECO:0007669"/>
    <property type="project" value="UniProtKB-UniRule"/>
</dbReference>